<name>A0ABM4U0X6_COFAR</name>
<protein>
    <submittedName>
        <fullName evidence="7">Epi-neemfruitin B 7-O-acetyltransferse L7AT-like</fullName>
    </submittedName>
</protein>
<dbReference type="PANTHER" id="PTHR31623:SF55">
    <property type="entry name" value="VINORINE SYNTHASE"/>
    <property type="match status" value="1"/>
</dbReference>
<keyword evidence="3" id="KW-0017">Alkaloid metabolism</keyword>
<keyword evidence="4" id="KW-0808">Transferase</keyword>
<dbReference type="Proteomes" id="UP001652660">
    <property type="component" value="Chromosome 4c"/>
</dbReference>
<gene>
    <name evidence="7" type="primary">LOC140004694</name>
</gene>
<keyword evidence="6" id="KW-1185">Reference proteome</keyword>
<comment type="subunit">
    <text evidence="2">Monomer.</text>
</comment>
<proteinExistence type="inferred from homology"/>
<evidence type="ECO:0000313" key="6">
    <source>
        <dbReference type="Proteomes" id="UP001652660"/>
    </source>
</evidence>
<keyword evidence="5" id="KW-0012">Acyltransferase</keyword>
<organism evidence="6 7">
    <name type="scientific">Coffea arabica</name>
    <name type="common">Arabian coffee</name>
    <dbReference type="NCBI Taxonomy" id="13443"/>
    <lineage>
        <taxon>Eukaryota</taxon>
        <taxon>Viridiplantae</taxon>
        <taxon>Streptophyta</taxon>
        <taxon>Embryophyta</taxon>
        <taxon>Tracheophyta</taxon>
        <taxon>Spermatophyta</taxon>
        <taxon>Magnoliopsida</taxon>
        <taxon>eudicotyledons</taxon>
        <taxon>Gunneridae</taxon>
        <taxon>Pentapetalae</taxon>
        <taxon>asterids</taxon>
        <taxon>lamiids</taxon>
        <taxon>Gentianales</taxon>
        <taxon>Rubiaceae</taxon>
        <taxon>Ixoroideae</taxon>
        <taxon>Gardenieae complex</taxon>
        <taxon>Bertiereae - Coffeeae clade</taxon>
        <taxon>Coffeeae</taxon>
        <taxon>Coffea</taxon>
    </lineage>
</organism>
<dbReference type="InterPro" id="IPR023213">
    <property type="entry name" value="CAT-like_dom_sf"/>
</dbReference>
<sequence length="232" mass="25964">MEIEIISKEEVKPASPTPPHLRTFRLSLLDQLARHEYSNLVYFFAPMNQSTMLNDVISKEVYHTDAQVSIRLSDFLKESENELINRLGIAVGLSTSQKIVDGLTMIKFLNAWAAIACESSEQINPIFVSSSFFRQVPPCTSNYSKLVTGMSTVLSKRQLYEHNYATKILFFDHLALDVLKTKAGTSSLNPTSVTAVMGLLWKSAIAASQVRSDTQKELSLLISVNLRTRCSR</sequence>
<comment type="similarity">
    <text evidence="1">Belongs to the plant acyltransferase family.</text>
</comment>
<dbReference type="RefSeq" id="XP_071900936.1">
    <property type="nucleotide sequence ID" value="XM_072044835.1"/>
</dbReference>
<reference evidence="7" key="1">
    <citation type="submission" date="2025-08" db="UniProtKB">
        <authorList>
            <consortium name="RefSeq"/>
        </authorList>
    </citation>
    <scope>IDENTIFICATION</scope>
    <source>
        <tissue evidence="7">Leaves</tissue>
    </source>
</reference>
<evidence type="ECO:0000313" key="7">
    <source>
        <dbReference type="RefSeq" id="XP_071900936.1"/>
    </source>
</evidence>
<evidence type="ECO:0000256" key="3">
    <source>
        <dbReference type="ARBA" id="ARBA00022589"/>
    </source>
</evidence>
<dbReference type="PANTHER" id="PTHR31623">
    <property type="entry name" value="F21J9.9"/>
    <property type="match status" value="1"/>
</dbReference>
<dbReference type="GeneID" id="140004694"/>
<accession>A0ABM4U0X6</accession>
<evidence type="ECO:0000256" key="1">
    <source>
        <dbReference type="ARBA" id="ARBA00009861"/>
    </source>
</evidence>
<evidence type="ECO:0000256" key="4">
    <source>
        <dbReference type="ARBA" id="ARBA00022679"/>
    </source>
</evidence>
<dbReference type="Gene3D" id="3.30.559.10">
    <property type="entry name" value="Chloramphenicol acetyltransferase-like domain"/>
    <property type="match status" value="3"/>
</dbReference>
<evidence type="ECO:0000256" key="2">
    <source>
        <dbReference type="ARBA" id="ARBA00011245"/>
    </source>
</evidence>
<evidence type="ECO:0000256" key="5">
    <source>
        <dbReference type="ARBA" id="ARBA00023315"/>
    </source>
</evidence>
<dbReference type="Pfam" id="PF02458">
    <property type="entry name" value="Transferase"/>
    <property type="match status" value="2"/>
</dbReference>